<proteinExistence type="predicted"/>
<protein>
    <submittedName>
        <fullName evidence="1">Uncharacterized protein</fullName>
    </submittedName>
</protein>
<organism evidence="1 2">
    <name type="scientific">Meloidogyne graminicola</name>
    <dbReference type="NCBI Taxonomy" id="189291"/>
    <lineage>
        <taxon>Eukaryota</taxon>
        <taxon>Metazoa</taxon>
        <taxon>Ecdysozoa</taxon>
        <taxon>Nematoda</taxon>
        <taxon>Chromadorea</taxon>
        <taxon>Rhabditida</taxon>
        <taxon>Tylenchina</taxon>
        <taxon>Tylenchomorpha</taxon>
        <taxon>Tylenchoidea</taxon>
        <taxon>Meloidogynidae</taxon>
        <taxon>Meloidogyninae</taxon>
        <taxon>Meloidogyne</taxon>
    </lineage>
</organism>
<sequence>MMFTYWPPIRHCLLCSSNNSSSTLRCAISLGDLPDQIFLQILDDQINYQSSSSTQSFPQYNKRIRKTTLMSGDIMGEEEKEIKRIEKSQRNVSTQTEIKIPFKIDNEELED</sequence>
<gene>
    <name evidence="1" type="ORF">Mgra_00000424</name>
</gene>
<evidence type="ECO:0000313" key="1">
    <source>
        <dbReference type="EMBL" id="KAF7639981.1"/>
    </source>
</evidence>
<accession>A0A8T0A1M7</accession>
<reference evidence="1" key="1">
    <citation type="journal article" date="2020" name="Ecol. Evol.">
        <title>Genome structure and content of the rice root-knot nematode (Meloidogyne graminicola).</title>
        <authorList>
            <person name="Phan N.T."/>
            <person name="Danchin E.G.J."/>
            <person name="Klopp C."/>
            <person name="Perfus-Barbeoch L."/>
            <person name="Kozlowski D.K."/>
            <person name="Koutsovoulos G.D."/>
            <person name="Lopez-Roques C."/>
            <person name="Bouchez O."/>
            <person name="Zahm M."/>
            <person name="Besnard G."/>
            <person name="Bellafiore S."/>
        </authorList>
    </citation>
    <scope>NUCLEOTIDE SEQUENCE</scope>
    <source>
        <strain evidence="1">VN-18</strain>
    </source>
</reference>
<dbReference type="AlphaFoldDB" id="A0A8T0A1M7"/>
<comment type="caution">
    <text evidence="1">The sequence shown here is derived from an EMBL/GenBank/DDBJ whole genome shotgun (WGS) entry which is preliminary data.</text>
</comment>
<feature type="non-terminal residue" evidence="1">
    <location>
        <position position="1"/>
    </location>
</feature>
<name>A0A8T0A1M7_9BILA</name>
<evidence type="ECO:0000313" key="2">
    <source>
        <dbReference type="Proteomes" id="UP000605970"/>
    </source>
</evidence>
<dbReference type="OrthoDB" id="5904227at2759"/>
<dbReference type="EMBL" id="JABEBT010000002">
    <property type="protein sequence ID" value="KAF7639981.1"/>
    <property type="molecule type" value="Genomic_DNA"/>
</dbReference>
<keyword evidence="2" id="KW-1185">Reference proteome</keyword>
<dbReference type="Proteomes" id="UP000605970">
    <property type="component" value="Unassembled WGS sequence"/>
</dbReference>